<protein>
    <submittedName>
        <fullName evidence="1">Uncharacterized protein</fullName>
    </submittedName>
</protein>
<evidence type="ECO:0000313" key="1">
    <source>
        <dbReference type="EMBL" id="KLT39950.1"/>
    </source>
</evidence>
<dbReference type="RefSeq" id="XP_018276441.1">
    <property type="nucleotide sequence ID" value="XM_018419707.1"/>
</dbReference>
<sequence>MGVNEKGSDSRAFCASGMRHCGALRKWPAYRRRLQVVQSACISAPGSLVACRLPSSSAAQQPMQPTCHFCILRLECQVISVAVDAIPRRSLAVHIKRAWCLASDAHAKPSRAHNYTCRRTPQCLGPWVPPPHDLAARVLAGCCWIGWIAGSLDCWIVSHDLTLTRAVTRAAPSQPCGWVLAGW</sequence>
<name>A0A0J0XFV1_9TREE</name>
<accession>A0A0J0XFV1</accession>
<evidence type="ECO:0000313" key="2">
    <source>
        <dbReference type="Proteomes" id="UP000053611"/>
    </source>
</evidence>
<dbReference type="Proteomes" id="UP000053611">
    <property type="component" value="Unassembled WGS sequence"/>
</dbReference>
<organism evidence="1 2">
    <name type="scientific">Cutaneotrichosporon oleaginosum</name>
    <dbReference type="NCBI Taxonomy" id="879819"/>
    <lineage>
        <taxon>Eukaryota</taxon>
        <taxon>Fungi</taxon>
        <taxon>Dikarya</taxon>
        <taxon>Basidiomycota</taxon>
        <taxon>Agaricomycotina</taxon>
        <taxon>Tremellomycetes</taxon>
        <taxon>Trichosporonales</taxon>
        <taxon>Trichosporonaceae</taxon>
        <taxon>Cutaneotrichosporon</taxon>
    </lineage>
</organism>
<reference evidence="1 2" key="1">
    <citation type="submission" date="2015-03" db="EMBL/GenBank/DDBJ databases">
        <title>Genomics and transcriptomics of the oil-accumulating basidiomycete yeast T. oleaginosus allow insights into substrate utilization and the diverse evolutionary trajectories of mating systems in fungi.</title>
        <authorList>
            <consortium name="DOE Joint Genome Institute"/>
            <person name="Kourist R."/>
            <person name="Kracht O."/>
            <person name="Bracharz F."/>
            <person name="Lipzen A."/>
            <person name="Nolan M."/>
            <person name="Ohm R."/>
            <person name="Grigoriev I."/>
            <person name="Sun S."/>
            <person name="Heitman J."/>
            <person name="Bruck T."/>
            <person name="Nowrousian M."/>
        </authorList>
    </citation>
    <scope>NUCLEOTIDE SEQUENCE [LARGE SCALE GENOMIC DNA]</scope>
    <source>
        <strain evidence="1 2">IBC0246</strain>
    </source>
</reference>
<gene>
    <name evidence="1" type="ORF">CC85DRAFT_168104</name>
</gene>
<dbReference type="AlphaFoldDB" id="A0A0J0XFV1"/>
<dbReference type="EMBL" id="KQ087245">
    <property type="protein sequence ID" value="KLT39950.1"/>
    <property type="molecule type" value="Genomic_DNA"/>
</dbReference>
<proteinExistence type="predicted"/>
<dbReference type="GeneID" id="28980310"/>
<keyword evidence="2" id="KW-1185">Reference proteome</keyword>